<proteinExistence type="predicted"/>
<evidence type="ECO:0000256" key="2">
    <source>
        <dbReference type="ARBA" id="ARBA00023043"/>
    </source>
</evidence>
<feature type="non-terminal residue" evidence="3">
    <location>
        <position position="122"/>
    </location>
</feature>
<dbReference type="EMBL" id="GDID01004879">
    <property type="protein sequence ID" value="JAP91727.1"/>
    <property type="molecule type" value="Transcribed_RNA"/>
</dbReference>
<keyword evidence="1" id="KW-0677">Repeat</keyword>
<dbReference type="AlphaFoldDB" id="A0A146K4Y9"/>
<organism evidence="3">
    <name type="scientific">Trepomonas sp. PC1</name>
    <dbReference type="NCBI Taxonomy" id="1076344"/>
    <lineage>
        <taxon>Eukaryota</taxon>
        <taxon>Metamonada</taxon>
        <taxon>Diplomonadida</taxon>
        <taxon>Hexamitidae</taxon>
        <taxon>Hexamitinae</taxon>
        <taxon>Trepomonas</taxon>
    </lineage>
</organism>
<reference evidence="3" key="1">
    <citation type="submission" date="2015-07" db="EMBL/GenBank/DDBJ databases">
        <title>Adaptation to a free-living lifestyle via gene acquisitions in the diplomonad Trepomonas sp. PC1.</title>
        <authorList>
            <person name="Xu F."/>
            <person name="Jerlstrom-Hultqvist J."/>
            <person name="Kolisko M."/>
            <person name="Simpson A.G.B."/>
            <person name="Roger A.J."/>
            <person name="Svard S.G."/>
            <person name="Andersson J.O."/>
        </authorList>
    </citation>
    <scope>NUCLEOTIDE SEQUENCE</scope>
    <source>
        <strain evidence="3">PC1</strain>
    </source>
</reference>
<dbReference type="InterPro" id="IPR002110">
    <property type="entry name" value="Ankyrin_rpt"/>
</dbReference>
<dbReference type="SMART" id="SM00248">
    <property type="entry name" value="ANK"/>
    <property type="match status" value="2"/>
</dbReference>
<dbReference type="PANTHER" id="PTHR24198">
    <property type="entry name" value="ANKYRIN REPEAT AND PROTEIN KINASE DOMAIN-CONTAINING PROTEIN"/>
    <property type="match status" value="1"/>
</dbReference>
<protein>
    <submittedName>
        <fullName evidence="3">Ankyrin repeat-containing protein</fullName>
    </submittedName>
</protein>
<dbReference type="InterPro" id="IPR036770">
    <property type="entry name" value="Ankyrin_rpt-contain_sf"/>
</dbReference>
<sequence>QKQQMQKEFPEQSTEMMMAATYGDLKTVKRLINTQVNIKDSKGNMALMYACQSGRLEVIKFLIKYEDLKHRNKQGFSGVDLAFQARQAETCMFLEQYCLQKGFLDLKPVVRTTAKEQSAAAK</sequence>
<keyword evidence="2" id="KW-0040">ANK repeat</keyword>
<dbReference type="Pfam" id="PF12796">
    <property type="entry name" value="Ank_2"/>
    <property type="match status" value="1"/>
</dbReference>
<feature type="non-terminal residue" evidence="3">
    <location>
        <position position="1"/>
    </location>
</feature>
<evidence type="ECO:0000256" key="1">
    <source>
        <dbReference type="ARBA" id="ARBA00022737"/>
    </source>
</evidence>
<gene>
    <name evidence="3" type="ORF">TPC1_16568</name>
</gene>
<dbReference type="PANTHER" id="PTHR24198:SF165">
    <property type="entry name" value="ANKYRIN REPEAT-CONTAINING PROTEIN-RELATED"/>
    <property type="match status" value="1"/>
</dbReference>
<dbReference type="SUPFAM" id="SSF48403">
    <property type="entry name" value="Ankyrin repeat"/>
    <property type="match status" value="1"/>
</dbReference>
<dbReference type="Gene3D" id="1.25.40.20">
    <property type="entry name" value="Ankyrin repeat-containing domain"/>
    <property type="match status" value="1"/>
</dbReference>
<accession>A0A146K4Y9</accession>
<evidence type="ECO:0000313" key="3">
    <source>
        <dbReference type="EMBL" id="JAP91727.1"/>
    </source>
</evidence>
<name>A0A146K4Y9_9EUKA</name>